<dbReference type="InterPro" id="IPR003945">
    <property type="entry name" value="NU5C-like"/>
</dbReference>
<feature type="domain" description="NADH:quinone oxidoreductase/Mrp antiporter transmembrane" evidence="18">
    <location>
        <begin position="112"/>
        <end position="382"/>
    </location>
</feature>
<evidence type="ECO:0000259" key="20">
    <source>
        <dbReference type="Pfam" id="PF06455"/>
    </source>
</evidence>
<keyword evidence="13 17" id="KW-0830">Ubiquinone</keyword>
<evidence type="ECO:0000259" key="18">
    <source>
        <dbReference type="Pfam" id="PF00361"/>
    </source>
</evidence>
<keyword evidence="8" id="KW-0999">Mitochondrion inner membrane</keyword>
<dbReference type="GO" id="GO:0005743">
    <property type="term" value="C:mitochondrial inner membrane"/>
    <property type="evidence" value="ECO:0007669"/>
    <property type="project" value="UniProtKB-SubCell"/>
</dbReference>
<evidence type="ECO:0000256" key="2">
    <source>
        <dbReference type="ARBA" id="ARBA00004448"/>
    </source>
</evidence>
<dbReference type="GO" id="GO:0003954">
    <property type="term" value="F:NADH dehydrogenase activity"/>
    <property type="evidence" value="ECO:0007669"/>
    <property type="project" value="TreeGrafter"/>
</dbReference>
<dbReference type="EMBL" id="KU869713">
    <property type="protein sequence ID" value="AND97112.1"/>
    <property type="molecule type" value="Genomic_DNA"/>
</dbReference>
<name>A0A172QHE7_9CRUS</name>
<feature type="transmembrane region" description="Helical" evidence="17">
    <location>
        <begin position="187"/>
        <end position="206"/>
    </location>
</feature>
<dbReference type="Pfam" id="PF06455">
    <property type="entry name" value="NADH5_C"/>
    <property type="match status" value="1"/>
</dbReference>
<accession>A0A172QHE7</accession>
<keyword evidence="6" id="KW-0679">Respiratory chain</keyword>
<feature type="transmembrane region" description="Helical" evidence="17">
    <location>
        <begin position="459"/>
        <end position="477"/>
    </location>
</feature>
<comment type="subcellular location">
    <subcellularLocation>
        <location evidence="2">Mitochondrion inner membrane</location>
        <topology evidence="2">Multi-pass membrane protein</topology>
    </subcellularLocation>
</comment>
<evidence type="ECO:0000256" key="4">
    <source>
        <dbReference type="ARBA" id="ARBA00021096"/>
    </source>
</evidence>
<feature type="transmembrane region" description="Helical" evidence="17">
    <location>
        <begin position="55"/>
        <end position="80"/>
    </location>
</feature>
<dbReference type="Pfam" id="PF00662">
    <property type="entry name" value="Proton_antipo_N"/>
    <property type="match status" value="1"/>
</dbReference>
<evidence type="ECO:0000256" key="8">
    <source>
        <dbReference type="ARBA" id="ARBA00022792"/>
    </source>
</evidence>
<comment type="catalytic activity">
    <reaction evidence="16 17">
        <text>a ubiquinone + NADH + 5 H(+)(in) = a ubiquinol + NAD(+) + 4 H(+)(out)</text>
        <dbReference type="Rhea" id="RHEA:29091"/>
        <dbReference type="Rhea" id="RHEA-COMP:9565"/>
        <dbReference type="Rhea" id="RHEA-COMP:9566"/>
        <dbReference type="ChEBI" id="CHEBI:15378"/>
        <dbReference type="ChEBI" id="CHEBI:16389"/>
        <dbReference type="ChEBI" id="CHEBI:17976"/>
        <dbReference type="ChEBI" id="CHEBI:57540"/>
        <dbReference type="ChEBI" id="CHEBI:57945"/>
        <dbReference type="EC" id="7.1.1.2"/>
    </reaction>
</comment>
<feature type="transmembrane region" description="Helical" evidence="17">
    <location>
        <begin position="378"/>
        <end position="400"/>
    </location>
</feature>
<feature type="transmembrane region" description="Helical" evidence="17">
    <location>
        <begin position="340"/>
        <end position="358"/>
    </location>
</feature>
<dbReference type="PRINTS" id="PR01434">
    <property type="entry name" value="NADHDHGNASE5"/>
</dbReference>
<gene>
    <name evidence="21" type="primary">nad5</name>
</gene>
<feature type="transmembrane region" description="Helical" evidence="17">
    <location>
        <begin position="148"/>
        <end position="167"/>
    </location>
</feature>
<dbReference type="InterPro" id="IPR001750">
    <property type="entry name" value="ND/Mrp_TM"/>
</dbReference>
<evidence type="ECO:0000256" key="13">
    <source>
        <dbReference type="ARBA" id="ARBA00023075"/>
    </source>
</evidence>
<reference evidence="21" key="1">
    <citation type="submission" date="2016-03" db="EMBL/GenBank/DDBJ databases">
        <title>Comparative mitogenomic analyses of three North American stygobiont amphipods of the genus Stygobromus (Crustacea: Amphipoda).</title>
        <authorList>
            <person name="Aunins A.W."/>
            <person name="King T.L."/>
            <person name="Hobson C.S."/>
            <person name="Nelms D.L."/>
        </authorList>
    </citation>
    <scope>NUCLEOTIDE SEQUENCE</scope>
</reference>
<evidence type="ECO:0000256" key="10">
    <source>
        <dbReference type="ARBA" id="ARBA00022982"/>
    </source>
</evidence>
<keyword evidence="9" id="KW-1278">Translocase</keyword>
<organism evidence="21">
    <name type="scientific">Stygobromus foliatus</name>
    <dbReference type="NCBI Taxonomy" id="1678291"/>
    <lineage>
        <taxon>Eukaryota</taxon>
        <taxon>Metazoa</taxon>
        <taxon>Ecdysozoa</taxon>
        <taxon>Arthropoda</taxon>
        <taxon>Crustacea</taxon>
        <taxon>Multicrustacea</taxon>
        <taxon>Malacostraca</taxon>
        <taxon>Eumalacostraca</taxon>
        <taxon>Peracarida</taxon>
        <taxon>Amphipoda</taxon>
        <taxon>Senticaudata</taxon>
        <taxon>Gammarida</taxon>
        <taxon>Crangonyctidira</taxon>
        <taxon>Crangonyctoidea</taxon>
        <taxon>Crangonyctidae</taxon>
        <taxon>Stygobromus</taxon>
    </lineage>
</organism>
<dbReference type="PANTHER" id="PTHR42829:SF2">
    <property type="entry name" value="NADH-UBIQUINONE OXIDOREDUCTASE CHAIN 5"/>
    <property type="match status" value="1"/>
</dbReference>
<proteinExistence type="inferred from homology"/>
<geneLocation type="mitochondrion" evidence="21"/>
<feature type="domain" description="NADH dehydrogenase subunit 5 C-terminal" evidence="20">
    <location>
        <begin position="394"/>
        <end position="569"/>
    </location>
</feature>
<evidence type="ECO:0000256" key="15">
    <source>
        <dbReference type="ARBA" id="ARBA00023136"/>
    </source>
</evidence>
<keyword evidence="10" id="KW-0249">Electron transport</keyword>
<dbReference type="GO" id="GO:0008137">
    <property type="term" value="F:NADH dehydrogenase (ubiquinone) activity"/>
    <property type="evidence" value="ECO:0007669"/>
    <property type="project" value="UniProtKB-EC"/>
</dbReference>
<dbReference type="Pfam" id="PF00361">
    <property type="entry name" value="Proton_antipo_M"/>
    <property type="match status" value="1"/>
</dbReference>
<comment type="function">
    <text evidence="1">Core subunit of the mitochondrial membrane respiratory chain NADH dehydrogenase (Complex I) that is believed to belong to the minimal assembly required for catalysis. Complex I functions in the transfer of electrons from NADH to the respiratory chain. The immediate electron acceptor for the enzyme is believed to be ubiquinone.</text>
</comment>
<evidence type="ECO:0000259" key="19">
    <source>
        <dbReference type="Pfam" id="PF00662"/>
    </source>
</evidence>
<evidence type="ECO:0000256" key="17">
    <source>
        <dbReference type="RuleBase" id="RU003404"/>
    </source>
</evidence>
<dbReference type="GO" id="GO:0015990">
    <property type="term" value="P:electron transport coupled proton transport"/>
    <property type="evidence" value="ECO:0007669"/>
    <property type="project" value="TreeGrafter"/>
</dbReference>
<comment type="similarity">
    <text evidence="17">Belongs to the complex I subunit 5 family.</text>
</comment>
<keyword evidence="7 17" id="KW-0812">Transmembrane</keyword>
<evidence type="ECO:0000256" key="5">
    <source>
        <dbReference type="ARBA" id="ARBA00022448"/>
    </source>
</evidence>
<dbReference type="EC" id="7.1.1.2" evidence="3 17"/>
<keyword evidence="12 17" id="KW-0520">NAD</keyword>
<feature type="transmembrane region" description="Helical" evidence="17">
    <location>
        <begin position="92"/>
        <end position="111"/>
    </location>
</feature>
<feature type="transmembrane region" description="Helical" evidence="17">
    <location>
        <begin position="218"/>
        <end position="236"/>
    </location>
</feature>
<evidence type="ECO:0000256" key="9">
    <source>
        <dbReference type="ARBA" id="ARBA00022967"/>
    </source>
</evidence>
<feature type="domain" description="NADH-Ubiquinone oxidoreductase (complex I) chain 5 N-terminal" evidence="19">
    <location>
        <begin position="51"/>
        <end position="95"/>
    </location>
</feature>
<dbReference type="GO" id="GO:0042773">
    <property type="term" value="P:ATP synthesis coupled electron transport"/>
    <property type="evidence" value="ECO:0007669"/>
    <property type="project" value="InterPro"/>
</dbReference>
<feature type="transmembrane region" description="Helical" evidence="17">
    <location>
        <begin position="551"/>
        <end position="569"/>
    </location>
</feature>
<feature type="transmembrane region" description="Helical" evidence="17">
    <location>
        <begin position="421"/>
        <end position="447"/>
    </location>
</feature>
<sequence>MNKTLLIKFSPYKIWALNLIILSAISWFSFMLVLINSTSMFIEWSINVKSGVSISASLIFDWVSLSFLGAVLMISSMILLYSEHYMKGDTNYLRFIYTMLLFVSSMCFLVISPNLISLLLGWDGLGLSSYLLVTYYQNFSSSNAGMITIMMNRVGDVGILLSLGLWFNEGSWNMTLSGSQPAELICLLLGLAAMTKSAQIPFSAWLPAAMAAPTPVSALVHSSTLVTAGVYLLVRFEPILLVNSMNSLLMISAVSTLFMAGVAANLEYDLKKIIALSTLSQLGLMMVILSMGLPELAFFHLLTHALFKSLLFMCAGEIIHMGGAAQDGRLLGASSRSSPSLMMVFVGSNAVLTGFPFLSGFYSKELMSETAFSQQSALTFSALMGLGAALTAGYSLRMVLLVSKNTSEFMFNPRKMDMSPLVVLSSGFLFFLSVCMGSILFWLIFYGSALMVLSSPQKFSVWAVMLVLIFSWSYLMSNGLNMISPVMTWFNSKMWFLGLITTKKMNKMSYYVGTASQQNMEQWMEIVGPQGLKEKFSLLSAQFSMGQHSSLISSYLMSAFIVIILLLAFI</sequence>
<keyword evidence="14 17" id="KW-0496">Mitochondrion</keyword>
<protein>
    <recommendedName>
        <fullName evidence="4 17">NADH-ubiquinone oxidoreductase chain 5</fullName>
        <ecNumber evidence="3 17">7.1.1.2</ecNumber>
    </recommendedName>
</protein>
<evidence type="ECO:0000256" key="16">
    <source>
        <dbReference type="ARBA" id="ARBA00049551"/>
    </source>
</evidence>
<dbReference type="InterPro" id="IPR001516">
    <property type="entry name" value="Proton_antipo_N"/>
</dbReference>
<evidence type="ECO:0000256" key="11">
    <source>
        <dbReference type="ARBA" id="ARBA00022989"/>
    </source>
</evidence>
<evidence type="ECO:0000256" key="6">
    <source>
        <dbReference type="ARBA" id="ARBA00022660"/>
    </source>
</evidence>
<dbReference type="PANTHER" id="PTHR42829">
    <property type="entry name" value="NADH-UBIQUINONE OXIDOREDUCTASE CHAIN 5"/>
    <property type="match status" value="1"/>
</dbReference>
<dbReference type="InterPro" id="IPR010934">
    <property type="entry name" value="NADH_DH_su5_C"/>
</dbReference>
<keyword evidence="5 17" id="KW-0813">Transport</keyword>
<evidence type="ECO:0000313" key="21">
    <source>
        <dbReference type="EMBL" id="AND97112.1"/>
    </source>
</evidence>
<feature type="transmembrane region" description="Helical" evidence="17">
    <location>
        <begin position="12"/>
        <end position="35"/>
    </location>
</feature>
<keyword evidence="11 17" id="KW-1133">Transmembrane helix</keyword>
<evidence type="ECO:0000256" key="3">
    <source>
        <dbReference type="ARBA" id="ARBA00012944"/>
    </source>
</evidence>
<evidence type="ECO:0000256" key="1">
    <source>
        <dbReference type="ARBA" id="ARBA00003257"/>
    </source>
</evidence>
<evidence type="ECO:0000256" key="7">
    <source>
        <dbReference type="ARBA" id="ARBA00022692"/>
    </source>
</evidence>
<evidence type="ECO:0000256" key="14">
    <source>
        <dbReference type="ARBA" id="ARBA00023128"/>
    </source>
</evidence>
<feature type="transmembrane region" description="Helical" evidence="17">
    <location>
        <begin position="248"/>
        <end position="266"/>
    </location>
</feature>
<keyword evidence="15 17" id="KW-0472">Membrane</keyword>
<evidence type="ECO:0000256" key="12">
    <source>
        <dbReference type="ARBA" id="ARBA00023027"/>
    </source>
</evidence>
<comment type="function">
    <text evidence="17">Core subunit of the mitochondrial membrane respiratory chain NADH dehydrogenase (Complex I) which catalyzes electron transfer from NADH through the respiratory chain, using ubiquinone as an electron acceptor. Essential for the catalytic activity and assembly of complex I.</text>
</comment>
<dbReference type="AlphaFoldDB" id="A0A172QHE7"/>